<dbReference type="Gene3D" id="3.30.300.220">
    <property type="match status" value="1"/>
</dbReference>
<feature type="domain" description="Enoyl-CoA hydratase/isomerase" evidence="1">
    <location>
        <begin position="1"/>
        <end position="47"/>
    </location>
</feature>
<evidence type="ECO:0000259" key="1">
    <source>
        <dbReference type="Pfam" id="PF16113"/>
    </source>
</evidence>
<reference evidence="2" key="1">
    <citation type="submission" date="2014-01" db="EMBL/GenBank/DDBJ databases">
        <authorList>
            <person name="Brown-Elliot B."/>
            <person name="Wallace R."/>
            <person name="Lenaerts A."/>
            <person name="Ordway D."/>
            <person name="DeGroote M.A."/>
            <person name="Parker T."/>
            <person name="Sizemore C."/>
            <person name="Tallon L.J."/>
            <person name="Sadzewicz L.K."/>
            <person name="Sengamalay N."/>
            <person name="Fraser C.M."/>
            <person name="Hine E."/>
            <person name="Shefchek K.A."/>
            <person name="Das S.P."/>
            <person name="Tettelin H."/>
        </authorList>
    </citation>
    <scope>NUCLEOTIDE SEQUENCE [LARGE SCALE GENOMIC DNA]</scope>
    <source>
        <strain evidence="2">4042</strain>
    </source>
</reference>
<dbReference type="EMBL" id="JAOB01000060">
    <property type="protein sequence ID" value="EUA30592.1"/>
    <property type="molecule type" value="Genomic_DNA"/>
</dbReference>
<protein>
    <submittedName>
        <fullName evidence="2">Enoyl-CoA hydratase/isomerase family protein</fullName>
    </submittedName>
</protein>
<keyword evidence="2" id="KW-0413">Isomerase</keyword>
<comment type="caution">
    <text evidence="2">The sequence shown here is derived from an EMBL/GenBank/DDBJ whole genome shotgun (WGS) entry which is preliminary data.</text>
</comment>
<organism evidence="2">
    <name type="scientific">Mycobacterium xenopi 4042</name>
    <dbReference type="NCBI Taxonomy" id="1299334"/>
    <lineage>
        <taxon>Bacteria</taxon>
        <taxon>Bacillati</taxon>
        <taxon>Actinomycetota</taxon>
        <taxon>Actinomycetes</taxon>
        <taxon>Mycobacteriales</taxon>
        <taxon>Mycobacteriaceae</taxon>
        <taxon>Mycobacterium</taxon>
    </lineage>
</organism>
<gene>
    <name evidence="2" type="ORF">I553_4849</name>
</gene>
<evidence type="ECO:0000313" key="2">
    <source>
        <dbReference type="EMBL" id="EUA30592.1"/>
    </source>
</evidence>
<sequence>MLDRPDKLNALNTPMLEELKARVGDARDDSVRVVVLTGAGRGFCSGGI</sequence>
<dbReference type="Pfam" id="PF16113">
    <property type="entry name" value="ECH_2"/>
    <property type="match status" value="1"/>
</dbReference>
<name>X8AF96_MYCXE</name>
<dbReference type="SUPFAM" id="SSF52096">
    <property type="entry name" value="ClpP/crotonase"/>
    <property type="match status" value="1"/>
</dbReference>
<dbReference type="InterPro" id="IPR045004">
    <property type="entry name" value="ECH_dom"/>
</dbReference>
<proteinExistence type="predicted"/>
<dbReference type="InterPro" id="IPR029045">
    <property type="entry name" value="ClpP/crotonase-like_dom_sf"/>
</dbReference>
<accession>X8AF96</accession>
<dbReference type="GO" id="GO:0016853">
    <property type="term" value="F:isomerase activity"/>
    <property type="evidence" value="ECO:0007669"/>
    <property type="project" value="UniProtKB-KW"/>
</dbReference>
<dbReference type="PATRIC" id="fig|1299334.3.peg.6524"/>
<dbReference type="AlphaFoldDB" id="X8AF96"/>
<dbReference type="CDD" id="cd06558">
    <property type="entry name" value="crotonase-like"/>
    <property type="match status" value="1"/>
</dbReference>